<proteinExistence type="predicted"/>
<keyword evidence="1" id="KW-0472">Membrane</keyword>
<sequence length="116" mass="13145">MSLAGPISVRVRGNFTRDFLSWCGAPFSPVRSPAFMMISIIIIKFLPPCINSFMLDFLFILISIFFFFLSPFASPNRRPSPLLPSIQCISLRIVFRGQQGCHIGLFFPQIGKKKRS</sequence>
<protein>
    <submittedName>
        <fullName evidence="2">Uncharacterized protein</fullName>
    </submittedName>
</protein>
<accession>A0A8D8QLZ1</accession>
<feature type="transmembrane region" description="Helical" evidence="1">
    <location>
        <begin position="53"/>
        <end position="73"/>
    </location>
</feature>
<keyword evidence="1" id="KW-0812">Transmembrane</keyword>
<keyword evidence="1" id="KW-1133">Transmembrane helix</keyword>
<name>A0A8D8QLZ1_9HEMI</name>
<reference evidence="2" key="1">
    <citation type="submission" date="2021-05" db="EMBL/GenBank/DDBJ databases">
        <authorList>
            <person name="Alioto T."/>
            <person name="Alioto T."/>
            <person name="Gomez Garrido J."/>
        </authorList>
    </citation>
    <scope>NUCLEOTIDE SEQUENCE</scope>
</reference>
<evidence type="ECO:0000313" key="2">
    <source>
        <dbReference type="EMBL" id="CAG6634449.1"/>
    </source>
</evidence>
<dbReference type="AlphaFoldDB" id="A0A8D8QLZ1"/>
<feature type="transmembrane region" description="Helical" evidence="1">
    <location>
        <begin position="30"/>
        <end position="46"/>
    </location>
</feature>
<evidence type="ECO:0000256" key="1">
    <source>
        <dbReference type="SAM" id="Phobius"/>
    </source>
</evidence>
<organism evidence="2">
    <name type="scientific">Cacopsylla melanoneura</name>
    <dbReference type="NCBI Taxonomy" id="428564"/>
    <lineage>
        <taxon>Eukaryota</taxon>
        <taxon>Metazoa</taxon>
        <taxon>Ecdysozoa</taxon>
        <taxon>Arthropoda</taxon>
        <taxon>Hexapoda</taxon>
        <taxon>Insecta</taxon>
        <taxon>Pterygota</taxon>
        <taxon>Neoptera</taxon>
        <taxon>Paraneoptera</taxon>
        <taxon>Hemiptera</taxon>
        <taxon>Sternorrhyncha</taxon>
        <taxon>Psylloidea</taxon>
        <taxon>Psyllidae</taxon>
        <taxon>Psyllinae</taxon>
        <taxon>Cacopsylla</taxon>
    </lineage>
</organism>
<dbReference type="EMBL" id="HBUF01086365">
    <property type="protein sequence ID" value="CAG6634449.1"/>
    <property type="molecule type" value="Transcribed_RNA"/>
</dbReference>